<gene>
    <name evidence="1" type="ORF">DEM34_19140</name>
</gene>
<dbReference type="GO" id="GO:0043565">
    <property type="term" value="F:sequence-specific DNA binding"/>
    <property type="evidence" value="ECO:0007669"/>
    <property type="project" value="InterPro"/>
</dbReference>
<dbReference type="GO" id="GO:0006313">
    <property type="term" value="P:DNA transposition"/>
    <property type="evidence" value="ECO:0007669"/>
    <property type="project" value="InterPro"/>
</dbReference>
<name>A0A2U2MVN0_9GAMM</name>
<dbReference type="InterPro" id="IPR002514">
    <property type="entry name" value="Transposase_8"/>
</dbReference>
<dbReference type="SUPFAM" id="SSF48295">
    <property type="entry name" value="TrpR-like"/>
    <property type="match status" value="1"/>
</dbReference>
<protein>
    <recommendedName>
        <fullName evidence="3">Transposase</fullName>
    </recommendedName>
</protein>
<dbReference type="InterPro" id="IPR010921">
    <property type="entry name" value="Trp_repressor/repl_initiator"/>
</dbReference>
<sequence length="138" mass="15028">MRCPLGGEVDTIDGDQTLSRQRRRRFSIEYKRRLVEESLEGPDSVSVVARRHDVNANQLFRWRRLYRLGELGAPSEGSALSLLPVRLAASEPPPVPPEVKSAAPSGSLEIVLAAGHRLVVRGAADAAALRVALEVLGR</sequence>
<dbReference type="Proteomes" id="UP000245474">
    <property type="component" value="Unassembled WGS sequence"/>
</dbReference>
<dbReference type="EMBL" id="QFFI01000069">
    <property type="protein sequence ID" value="PWG60921.1"/>
    <property type="molecule type" value="Genomic_DNA"/>
</dbReference>
<comment type="caution">
    <text evidence="1">The sequence shown here is derived from an EMBL/GenBank/DDBJ whole genome shotgun (WGS) entry which is preliminary data.</text>
</comment>
<dbReference type="Pfam" id="PF01527">
    <property type="entry name" value="HTH_Tnp_1"/>
    <property type="match status" value="1"/>
</dbReference>
<organism evidence="1 2">
    <name type="scientific">Sediminicurvatus halobius</name>
    <dbReference type="NCBI Taxonomy" id="2182432"/>
    <lineage>
        <taxon>Bacteria</taxon>
        <taxon>Pseudomonadati</taxon>
        <taxon>Pseudomonadota</taxon>
        <taxon>Gammaproteobacteria</taxon>
        <taxon>Chromatiales</taxon>
        <taxon>Ectothiorhodospiraceae</taxon>
        <taxon>Sediminicurvatus</taxon>
    </lineage>
</organism>
<dbReference type="NCBIfam" id="NF047595">
    <property type="entry name" value="IS66_ISRel24_TnpA"/>
    <property type="match status" value="1"/>
</dbReference>
<dbReference type="PANTHER" id="PTHR37936">
    <property type="entry name" value="TRANSPOSASE INSC FOR INSERTION ELEMENT IS2A-RELATED"/>
    <property type="match status" value="1"/>
</dbReference>
<dbReference type="PANTHER" id="PTHR37936:SF3">
    <property type="entry name" value="TRANSPOSASE INSC FOR INSERTION ELEMENT IS2A-RELATED"/>
    <property type="match status" value="1"/>
</dbReference>
<dbReference type="AlphaFoldDB" id="A0A2U2MVN0"/>
<evidence type="ECO:0000313" key="2">
    <source>
        <dbReference type="Proteomes" id="UP000245474"/>
    </source>
</evidence>
<dbReference type="GO" id="GO:0004803">
    <property type="term" value="F:transposase activity"/>
    <property type="evidence" value="ECO:0007669"/>
    <property type="project" value="InterPro"/>
</dbReference>
<reference evidence="1 2" key="1">
    <citation type="submission" date="2018-05" db="EMBL/GenBank/DDBJ databases">
        <title>Spiribacter halobius sp. nov., a moderately halophilic bacterium isolated from marine solar saltern.</title>
        <authorList>
            <person name="Zheng W.-S."/>
            <person name="Lu D.-C."/>
            <person name="Du Z.-J."/>
        </authorList>
    </citation>
    <scope>NUCLEOTIDE SEQUENCE [LARGE SCALE GENOMIC DNA]</scope>
    <source>
        <strain evidence="1 2">E85</strain>
    </source>
</reference>
<proteinExistence type="predicted"/>
<evidence type="ECO:0008006" key="3">
    <source>
        <dbReference type="Google" id="ProtNLM"/>
    </source>
</evidence>
<accession>A0A2U2MVN0</accession>
<keyword evidence="2" id="KW-1185">Reference proteome</keyword>
<evidence type="ECO:0000313" key="1">
    <source>
        <dbReference type="EMBL" id="PWG60921.1"/>
    </source>
</evidence>